<dbReference type="KEGG" id="vg:10328574"/>
<dbReference type="OrthoDB" id="8952at10239"/>
<evidence type="ECO:0000313" key="2">
    <source>
        <dbReference type="Proteomes" id="UP000006527"/>
    </source>
</evidence>
<reference evidence="1 2" key="1">
    <citation type="journal article" date="2010" name="Environ. Microbiol.">
        <title>Genomic analysis of oceanic cyanobacterial myoviruses compared with T4-like myoviruses from diverse hosts and environments.</title>
        <authorList>
            <person name="Sullivan M.B."/>
            <person name="Huang K.H."/>
            <person name="Ignacio-Espinoza J.C."/>
            <person name="Berlin A.M."/>
            <person name="Kelly L."/>
            <person name="Weigele P.R."/>
            <person name="DeFrancesco A.S."/>
            <person name="Kern S.E."/>
            <person name="Thompson L.R."/>
            <person name="Young S."/>
            <person name="Yandava C."/>
            <person name="Fu R."/>
            <person name="Krastins B."/>
            <person name="Chase M."/>
            <person name="Sarracino D."/>
            <person name="Osburne M.S."/>
            <person name="Henn M.R."/>
            <person name="Chisholm S.W."/>
        </authorList>
    </citation>
    <scope>NUCLEOTIDE SEQUENCE [LARGE SCALE GENOMIC DNA]</scope>
    <source>
        <strain evidence="1">8109-3</strain>
    </source>
</reference>
<evidence type="ECO:0000313" key="1">
    <source>
        <dbReference type="EMBL" id="ADO98071.1"/>
    </source>
</evidence>
<organism evidence="1 2">
    <name type="scientific">Synechococcus phage S-SSM7</name>
    <dbReference type="NCBI Taxonomy" id="445686"/>
    <lineage>
        <taxon>Viruses</taxon>
        <taxon>Duplodnaviria</taxon>
        <taxon>Heunggongvirae</taxon>
        <taxon>Uroviricota</taxon>
        <taxon>Caudoviricetes</taxon>
        <taxon>Pantevenvirales</taxon>
        <taxon>Kyanoviridae</taxon>
        <taxon>Lipsvirus</taxon>
        <taxon>Lipsvirus ssm7</taxon>
    </lineage>
</organism>
<dbReference type="Pfam" id="PF11246">
    <property type="entry name" value="Phage_gp53"/>
    <property type="match status" value="1"/>
</dbReference>
<dbReference type="EMBL" id="GU071098">
    <property type="protein sequence ID" value="ADO98071.1"/>
    <property type="molecule type" value="Genomic_DNA"/>
</dbReference>
<dbReference type="RefSeq" id="YP_004324058.1">
    <property type="nucleotide sequence ID" value="NC_015287.1"/>
</dbReference>
<name>E3SKS3_9CAUD</name>
<dbReference type="Proteomes" id="UP000006527">
    <property type="component" value="Segment"/>
</dbReference>
<gene>
    <name evidence="1" type="primary">gp53</name>
    <name evidence="1" type="ORF">SSSM7_005</name>
</gene>
<keyword evidence="2" id="KW-1185">Reference proteome</keyword>
<sequence length="251" mass="29539">MQGYFSYLPNLLYVSRSPERSSNEEYSPVKNIFRRAKVRDDFDNVVTSFEDFFIRGNLRPDHLAYTLYGDPRFDWVILIANNITKVRDQWPLTDYDFRKYILDKYGSEEALSEVHHYETLKSTDWAGRVVVPDGLTVDSNFELKYTQLNDEDQRVIEYSRGMTLNELTTIDEAGTARDRSGQPIRHNNVQPVTNYQYELSRNDAKRRIRVIRPLYLNTVVSDLRRAMRYKKSSQYVSKTLKRGYNPRMSGG</sequence>
<proteinExistence type="predicted"/>
<dbReference type="GeneID" id="10328574"/>
<accession>E3SKS3</accession>
<protein>
    <submittedName>
        <fullName evidence="1">Base plate wedge component</fullName>
    </submittedName>
</protein>
<dbReference type="InterPro" id="IPR022607">
    <property type="entry name" value="Phage_T4_Gp53_baseplate_wedge"/>
</dbReference>